<keyword evidence="2" id="KW-1185">Reference proteome</keyword>
<comment type="caution">
    <text evidence="1">The sequence shown here is derived from an EMBL/GenBank/DDBJ whole genome shotgun (WGS) entry which is preliminary data.</text>
</comment>
<evidence type="ECO:0000313" key="1">
    <source>
        <dbReference type="EMBL" id="PWA99237.1"/>
    </source>
</evidence>
<sequence length="250" mass="27904">MIEDQPVEVTLVPGGADVRREFFRIRCKDAVKVLGNDYEGVYTIQKHARVTITFVTSDKVDEHGHCFIDFLGTASQVKTAKILWKEKLKQVYGGVKSPSAFMSNNMSFMVVPVDDKKVLPDIGELENDTGAWVKIDHSNPTERPDADGKRVTKYEWDKYDTVEPGTFNYSCDSGIDKTNMTSDLVNVDDVLNKEASETCNDMVKTDTMAAPSSSNANYNNVSNPKLNKQVDYGLTHASTSPIITEWTEDD</sequence>
<proteinExistence type="predicted"/>
<evidence type="ECO:0000313" key="2">
    <source>
        <dbReference type="Proteomes" id="UP000245207"/>
    </source>
</evidence>
<accession>A0A2U1QMR0</accession>
<reference evidence="1 2" key="1">
    <citation type="journal article" date="2018" name="Mol. Plant">
        <title>The genome of Artemisia annua provides insight into the evolution of Asteraceae family and artemisinin biosynthesis.</title>
        <authorList>
            <person name="Shen Q."/>
            <person name="Zhang L."/>
            <person name="Liao Z."/>
            <person name="Wang S."/>
            <person name="Yan T."/>
            <person name="Shi P."/>
            <person name="Liu M."/>
            <person name="Fu X."/>
            <person name="Pan Q."/>
            <person name="Wang Y."/>
            <person name="Lv Z."/>
            <person name="Lu X."/>
            <person name="Zhang F."/>
            <person name="Jiang W."/>
            <person name="Ma Y."/>
            <person name="Chen M."/>
            <person name="Hao X."/>
            <person name="Li L."/>
            <person name="Tang Y."/>
            <person name="Lv G."/>
            <person name="Zhou Y."/>
            <person name="Sun X."/>
            <person name="Brodelius P.E."/>
            <person name="Rose J.K.C."/>
            <person name="Tang K."/>
        </authorList>
    </citation>
    <scope>NUCLEOTIDE SEQUENCE [LARGE SCALE GENOMIC DNA]</scope>
    <source>
        <strain evidence="2">cv. Huhao1</strain>
        <tissue evidence="1">Leaf</tissue>
    </source>
</reference>
<gene>
    <name evidence="1" type="ORF">CTI12_AA010670</name>
</gene>
<name>A0A2U1QMR0_ARTAN</name>
<organism evidence="1 2">
    <name type="scientific">Artemisia annua</name>
    <name type="common">Sweet wormwood</name>
    <dbReference type="NCBI Taxonomy" id="35608"/>
    <lineage>
        <taxon>Eukaryota</taxon>
        <taxon>Viridiplantae</taxon>
        <taxon>Streptophyta</taxon>
        <taxon>Embryophyta</taxon>
        <taxon>Tracheophyta</taxon>
        <taxon>Spermatophyta</taxon>
        <taxon>Magnoliopsida</taxon>
        <taxon>eudicotyledons</taxon>
        <taxon>Gunneridae</taxon>
        <taxon>Pentapetalae</taxon>
        <taxon>asterids</taxon>
        <taxon>campanulids</taxon>
        <taxon>Asterales</taxon>
        <taxon>Asteraceae</taxon>
        <taxon>Asteroideae</taxon>
        <taxon>Anthemideae</taxon>
        <taxon>Artemisiinae</taxon>
        <taxon>Artemisia</taxon>
    </lineage>
</organism>
<dbReference type="EMBL" id="PKPP01000029">
    <property type="protein sequence ID" value="PWA99237.1"/>
    <property type="molecule type" value="Genomic_DNA"/>
</dbReference>
<dbReference type="Proteomes" id="UP000245207">
    <property type="component" value="Unassembled WGS sequence"/>
</dbReference>
<dbReference type="AlphaFoldDB" id="A0A2U1QMR0"/>
<protein>
    <submittedName>
        <fullName evidence="1">Uncharacterized protein</fullName>
    </submittedName>
</protein>